<gene>
    <name evidence="7" type="ORF">ONB1V03_LOCUS10334</name>
</gene>
<dbReference type="InterPro" id="IPR000387">
    <property type="entry name" value="Tyr_Pase_dom"/>
</dbReference>
<evidence type="ECO:0000256" key="4">
    <source>
        <dbReference type="ARBA" id="ARBA00022912"/>
    </source>
</evidence>
<dbReference type="InterPro" id="IPR029021">
    <property type="entry name" value="Prot-tyrosine_phosphatase-like"/>
</dbReference>
<dbReference type="AlphaFoldDB" id="A0A7R9M5Z5"/>
<reference evidence="7" key="1">
    <citation type="submission" date="2020-11" db="EMBL/GenBank/DDBJ databases">
        <authorList>
            <person name="Tran Van P."/>
        </authorList>
    </citation>
    <scope>NUCLEOTIDE SEQUENCE</scope>
</reference>
<accession>A0A7R9M5Z5</accession>
<keyword evidence="8" id="KW-1185">Reference proteome</keyword>
<dbReference type="OrthoDB" id="285418at2759"/>
<evidence type="ECO:0000259" key="6">
    <source>
        <dbReference type="PROSITE" id="PS50056"/>
    </source>
</evidence>
<evidence type="ECO:0000259" key="5">
    <source>
        <dbReference type="PROSITE" id="PS50054"/>
    </source>
</evidence>
<evidence type="ECO:0000313" key="7">
    <source>
        <dbReference type="EMBL" id="CAD7653681.1"/>
    </source>
</evidence>
<keyword evidence="4" id="KW-0904">Protein phosphatase</keyword>
<evidence type="ECO:0000256" key="1">
    <source>
        <dbReference type="ARBA" id="ARBA00008601"/>
    </source>
</evidence>
<dbReference type="PROSITE" id="PS50054">
    <property type="entry name" value="TYR_PHOSPHATASE_DUAL"/>
    <property type="match status" value="1"/>
</dbReference>
<dbReference type="EC" id="3.1.3.16" evidence="2"/>
<feature type="domain" description="Tyrosine-protein phosphatase" evidence="5">
    <location>
        <begin position="1"/>
        <end position="126"/>
    </location>
</feature>
<evidence type="ECO:0000256" key="3">
    <source>
        <dbReference type="ARBA" id="ARBA00022801"/>
    </source>
</evidence>
<dbReference type="PROSITE" id="PS50056">
    <property type="entry name" value="TYR_PHOSPHATASE_2"/>
    <property type="match status" value="1"/>
</dbReference>
<dbReference type="SUPFAM" id="SSF52799">
    <property type="entry name" value="(Phosphotyrosine protein) phosphatases II"/>
    <property type="match status" value="1"/>
</dbReference>
<comment type="similarity">
    <text evidence="1">Belongs to the protein-tyrosine phosphatase family. Non-receptor class dual specificity subfamily.</text>
</comment>
<protein>
    <recommendedName>
        <fullName evidence="2">protein-serine/threonine phosphatase</fullName>
        <ecNumber evidence="2">3.1.3.16</ecNumber>
    </recommendedName>
</protein>
<dbReference type="PANTHER" id="PTHR45961:SF6">
    <property type="entry name" value="IP21249P"/>
    <property type="match status" value="1"/>
</dbReference>
<dbReference type="InterPro" id="IPR000340">
    <property type="entry name" value="Dual-sp_phosphatase_cat-dom"/>
</dbReference>
<dbReference type="InterPro" id="IPR052103">
    <property type="entry name" value="Dual_spec_Phospatases"/>
</dbReference>
<dbReference type="InterPro" id="IPR020422">
    <property type="entry name" value="TYR_PHOSPHATASE_DUAL_dom"/>
</dbReference>
<feature type="domain" description="Tyrosine specific protein phosphatases" evidence="6">
    <location>
        <begin position="43"/>
        <end position="104"/>
    </location>
</feature>
<sequence length="186" mass="21344">MQVVFRLKILKTTCIINVTFEAPNYAIDGIESIRVPVDDSTEDDLSPYMDEVADKLHDVTQHKGIAIVHCVAGISRSCTLVLAYLIKHKQMSLKEAFLHCKSRRDMSQPNPSFFQQLIDFERKVRGNTSVRIVTKRLEGMEGQDIKVPDFYEKEFPEKVLSTALESKEFKPKKNTLMHELSERSLL</sequence>
<dbReference type="PANTHER" id="PTHR45961">
    <property type="entry name" value="IP21249P"/>
    <property type="match status" value="1"/>
</dbReference>
<evidence type="ECO:0000256" key="2">
    <source>
        <dbReference type="ARBA" id="ARBA00013081"/>
    </source>
</evidence>
<proteinExistence type="inferred from homology"/>
<dbReference type="GO" id="GO:0004722">
    <property type="term" value="F:protein serine/threonine phosphatase activity"/>
    <property type="evidence" value="ECO:0007669"/>
    <property type="project" value="UniProtKB-EC"/>
</dbReference>
<organism evidence="7">
    <name type="scientific">Oppiella nova</name>
    <dbReference type="NCBI Taxonomy" id="334625"/>
    <lineage>
        <taxon>Eukaryota</taxon>
        <taxon>Metazoa</taxon>
        <taxon>Ecdysozoa</taxon>
        <taxon>Arthropoda</taxon>
        <taxon>Chelicerata</taxon>
        <taxon>Arachnida</taxon>
        <taxon>Acari</taxon>
        <taxon>Acariformes</taxon>
        <taxon>Sarcoptiformes</taxon>
        <taxon>Oribatida</taxon>
        <taxon>Brachypylina</taxon>
        <taxon>Oppioidea</taxon>
        <taxon>Oppiidae</taxon>
        <taxon>Oppiella</taxon>
    </lineage>
</organism>
<dbReference type="EMBL" id="OC921785">
    <property type="protein sequence ID" value="CAD7653681.1"/>
    <property type="molecule type" value="Genomic_DNA"/>
</dbReference>
<dbReference type="Gene3D" id="3.90.190.10">
    <property type="entry name" value="Protein tyrosine phosphatase superfamily"/>
    <property type="match status" value="1"/>
</dbReference>
<name>A0A7R9M5Z5_9ACAR</name>
<dbReference type="InterPro" id="IPR020420">
    <property type="entry name" value="Atypical_DUSP_subfamB"/>
</dbReference>
<evidence type="ECO:0000313" key="8">
    <source>
        <dbReference type="Proteomes" id="UP000728032"/>
    </source>
</evidence>
<dbReference type="GO" id="GO:0017017">
    <property type="term" value="F:MAP kinase tyrosine/serine/threonine phosphatase activity"/>
    <property type="evidence" value="ECO:0007669"/>
    <property type="project" value="InterPro"/>
</dbReference>
<dbReference type="GO" id="GO:0005737">
    <property type="term" value="C:cytoplasm"/>
    <property type="evidence" value="ECO:0007669"/>
    <property type="project" value="TreeGrafter"/>
</dbReference>
<dbReference type="Proteomes" id="UP000728032">
    <property type="component" value="Unassembled WGS sequence"/>
</dbReference>
<dbReference type="PRINTS" id="PR01910">
    <property type="entry name" value="ADSPHPHTASEB"/>
</dbReference>
<dbReference type="EMBL" id="CAJPVJ010006960">
    <property type="protein sequence ID" value="CAG2170868.1"/>
    <property type="molecule type" value="Genomic_DNA"/>
</dbReference>
<keyword evidence="3" id="KW-0378">Hydrolase</keyword>
<dbReference type="Pfam" id="PF00782">
    <property type="entry name" value="DSPc"/>
    <property type="match status" value="1"/>
</dbReference>
<dbReference type="SMART" id="SM00195">
    <property type="entry name" value="DSPc"/>
    <property type="match status" value="1"/>
</dbReference>
<dbReference type="CDD" id="cd14514">
    <property type="entry name" value="DUSP14-like"/>
    <property type="match status" value="1"/>
</dbReference>